<dbReference type="GO" id="GO:0006890">
    <property type="term" value="P:retrograde vesicle-mediated transport, Golgi to endoplasmic reticulum"/>
    <property type="evidence" value="ECO:0007669"/>
    <property type="project" value="TreeGrafter"/>
</dbReference>
<reference evidence="13" key="1">
    <citation type="submission" date="2017-03" db="EMBL/GenBank/DDBJ databases">
        <authorList>
            <person name="Sharma R."/>
            <person name="Thines M."/>
        </authorList>
    </citation>
    <scope>NUCLEOTIDE SEQUENCE [LARGE SCALE GENOMIC DNA]</scope>
</reference>
<keyword evidence="9 11" id="KW-0472">Membrane</keyword>
<keyword evidence="3" id="KW-0813">Transport</keyword>
<accession>A0A1W5CZA8</accession>
<evidence type="ECO:0000256" key="1">
    <source>
        <dbReference type="ARBA" id="ARBA00004163"/>
    </source>
</evidence>
<evidence type="ECO:0000256" key="5">
    <source>
        <dbReference type="ARBA" id="ARBA00022824"/>
    </source>
</evidence>
<evidence type="ECO:0000256" key="9">
    <source>
        <dbReference type="ARBA" id="ARBA00023136"/>
    </source>
</evidence>
<evidence type="ECO:0000256" key="10">
    <source>
        <dbReference type="SAM" id="MobiDB-lite"/>
    </source>
</evidence>
<feature type="region of interest" description="Disordered" evidence="10">
    <location>
        <begin position="124"/>
        <end position="177"/>
    </location>
</feature>
<dbReference type="PANTHER" id="PTHR13050">
    <property type="entry name" value="USE1-LIKE PROTEIN"/>
    <property type="match status" value="1"/>
</dbReference>
<protein>
    <recommendedName>
        <fullName evidence="14">Synaptobrevin</fullName>
    </recommendedName>
</protein>
<keyword evidence="5" id="KW-0256">Endoplasmic reticulum</keyword>
<dbReference type="Proteomes" id="UP000192927">
    <property type="component" value="Unassembled WGS sequence"/>
</dbReference>
<evidence type="ECO:0000256" key="8">
    <source>
        <dbReference type="ARBA" id="ARBA00022989"/>
    </source>
</evidence>
<feature type="transmembrane region" description="Helical" evidence="11">
    <location>
        <begin position="256"/>
        <end position="274"/>
    </location>
</feature>
<evidence type="ECO:0000256" key="7">
    <source>
        <dbReference type="ARBA" id="ARBA00022927"/>
    </source>
</evidence>
<organism evidence="12 13">
    <name type="scientific">Lasallia pustulata</name>
    <dbReference type="NCBI Taxonomy" id="136370"/>
    <lineage>
        <taxon>Eukaryota</taxon>
        <taxon>Fungi</taxon>
        <taxon>Dikarya</taxon>
        <taxon>Ascomycota</taxon>
        <taxon>Pezizomycotina</taxon>
        <taxon>Lecanoromycetes</taxon>
        <taxon>OSLEUM clade</taxon>
        <taxon>Umbilicariomycetidae</taxon>
        <taxon>Umbilicariales</taxon>
        <taxon>Umbilicariaceae</taxon>
        <taxon>Lasallia</taxon>
    </lineage>
</organism>
<dbReference type="GO" id="GO:0005484">
    <property type="term" value="F:SNAP receptor activity"/>
    <property type="evidence" value="ECO:0007669"/>
    <property type="project" value="TreeGrafter"/>
</dbReference>
<comment type="subcellular location">
    <subcellularLocation>
        <location evidence="1">Endoplasmic reticulum membrane</location>
        <topology evidence="1">Single-pass type IV membrane protein</topology>
    </subcellularLocation>
</comment>
<evidence type="ECO:0000256" key="4">
    <source>
        <dbReference type="ARBA" id="ARBA00022692"/>
    </source>
</evidence>
<evidence type="ECO:0000256" key="6">
    <source>
        <dbReference type="ARBA" id="ARBA00022892"/>
    </source>
</evidence>
<evidence type="ECO:0000313" key="12">
    <source>
        <dbReference type="EMBL" id="SLM36072.1"/>
    </source>
</evidence>
<dbReference type="EMBL" id="FWEW01000886">
    <property type="protein sequence ID" value="SLM36072.1"/>
    <property type="molecule type" value="Genomic_DNA"/>
</dbReference>
<sequence>MARAAALDIQPSDVVSINLTRLLSRLEHKILSSEPDPRLRLSSYERAKTSANVEHARTLLLQLEHESSAIKIQSRKQAAQTDLLQKRALIKRLTERLYNLSQLDDGDVADVSDGEDLLGEEEPLEKPALTTLSSAAEPPTPPIFDRRKDSPPPPASQLRSRHGPTSSSTTAHTETLLSHNRIEQEIITEELVSVAAAIKANANAMAADLQGEDREVLERAGQGLEKNTGGMEAAAGRIGLLRRMTEGEGWWGRMKLYAWLAALWVVALAVVFVMPKLRF</sequence>
<keyword evidence="4 11" id="KW-0812">Transmembrane</keyword>
<evidence type="ECO:0000256" key="11">
    <source>
        <dbReference type="SAM" id="Phobius"/>
    </source>
</evidence>
<keyword evidence="8 11" id="KW-1133">Transmembrane helix</keyword>
<evidence type="ECO:0000313" key="13">
    <source>
        <dbReference type="Proteomes" id="UP000192927"/>
    </source>
</evidence>
<dbReference type="AlphaFoldDB" id="A0A1W5CZA8"/>
<feature type="compositionally biased region" description="Polar residues" evidence="10">
    <location>
        <begin position="163"/>
        <end position="177"/>
    </location>
</feature>
<dbReference type="GO" id="GO:0005789">
    <property type="term" value="C:endoplasmic reticulum membrane"/>
    <property type="evidence" value="ECO:0007669"/>
    <property type="project" value="UniProtKB-SubCell"/>
</dbReference>
<dbReference type="GO" id="GO:0031201">
    <property type="term" value="C:SNARE complex"/>
    <property type="evidence" value="ECO:0007669"/>
    <property type="project" value="TreeGrafter"/>
</dbReference>
<dbReference type="PANTHER" id="PTHR13050:SF7">
    <property type="entry name" value="VESICLE TRANSPORT PROTEIN USE1"/>
    <property type="match status" value="1"/>
</dbReference>
<dbReference type="InterPro" id="IPR019150">
    <property type="entry name" value="Vesicle_transport_protein_Use1"/>
</dbReference>
<dbReference type="GO" id="GO:0015031">
    <property type="term" value="P:protein transport"/>
    <property type="evidence" value="ECO:0007669"/>
    <property type="project" value="UniProtKB-KW"/>
</dbReference>
<keyword evidence="6" id="KW-0931">ER-Golgi transport</keyword>
<keyword evidence="7" id="KW-0653">Protein transport</keyword>
<comment type="similarity">
    <text evidence="2">Belongs to the USE1 family.</text>
</comment>
<evidence type="ECO:0008006" key="14">
    <source>
        <dbReference type="Google" id="ProtNLM"/>
    </source>
</evidence>
<proteinExistence type="inferred from homology"/>
<evidence type="ECO:0000256" key="3">
    <source>
        <dbReference type="ARBA" id="ARBA00022448"/>
    </source>
</evidence>
<name>A0A1W5CZA8_9LECA</name>
<evidence type="ECO:0000256" key="2">
    <source>
        <dbReference type="ARBA" id="ARBA00007891"/>
    </source>
</evidence>
<keyword evidence="13" id="KW-1185">Reference proteome</keyword>